<dbReference type="PANTHER" id="PTHR37692:SF1">
    <property type="entry name" value="DUF420 DOMAIN-CONTAINING PROTEIN"/>
    <property type="match status" value="1"/>
</dbReference>
<feature type="transmembrane region" description="Helical" evidence="1">
    <location>
        <begin position="12"/>
        <end position="30"/>
    </location>
</feature>
<keyword evidence="1" id="KW-0812">Transmembrane</keyword>
<proteinExistence type="predicted"/>
<organism evidence="2 3">
    <name type="scientific">Roseimaritima multifibrata</name>
    <dbReference type="NCBI Taxonomy" id="1930274"/>
    <lineage>
        <taxon>Bacteria</taxon>
        <taxon>Pseudomonadati</taxon>
        <taxon>Planctomycetota</taxon>
        <taxon>Planctomycetia</taxon>
        <taxon>Pirellulales</taxon>
        <taxon>Pirellulaceae</taxon>
        <taxon>Roseimaritima</taxon>
    </lineage>
</organism>
<keyword evidence="3" id="KW-1185">Reference proteome</keyword>
<dbReference type="Proteomes" id="UP000320672">
    <property type="component" value="Chromosome"/>
</dbReference>
<dbReference type="Pfam" id="PF04238">
    <property type="entry name" value="DUF420"/>
    <property type="match status" value="1"/>
</dbReference>
<sequence length="155" mass="17362">MDWLAENLPHATASLNALATILLLLALWQVKRGNIKAHRNLMLTALSVSVLFLGLYLLHKFALLETTGSPNKKFPRDPAVASQGAFIVYLLVLLTHIPLAITVPVLAVWAAILGLKDRRSAHRRLVRWAFPIWLYVSISGVVVYLMLYQIYVPPQ</sequence>
<protein>
    <recommendedName>
        <fullName evidence="4">DUF420 domain-containing protein</fullName>
    </recommendedName>
</protein>
<dbReference type="AlphaFoldDB" id="A0A517MMQ6"/>
<evidence type="ECO:0000313" key="3">
    <source>
        <dbReference type="Proteomes" id="UP000320672"/>
    </source>
</evidence>
<evidence type="ECO:0008006" key="4">
    <source>
        <dbReference type="Google" id="ProtNLM"/>
    </source>
</evidence>
<keyword evidence="1" id="KW-1133">Transmembrane helix</keyword>
<keyword evidence="1" id="KW-0472">Membrane</keyword>
<dbReference type="InterPro" id="IPR007352">
    <property type="entry name" value="DUF420"/>
</dbReference>
<dbReference type="KEGG" id="rml:FF011L_49620"/>
<name>A0A517MMQ6_9BACT</name>
<evidence type="ECO:0000256" key="1">
    <source>
        <dbReference type="SAM" id="Phobius"/>
    </source>
</evidence>
<dbReference type="EMBL" id="CP036262">
    <property type="protein sequence ID" value="QDS96154.1"/>
    <property type="molecule type" value="Genomic_DNA"/>
</dbReference>
<reference evidence="2 3" key="1">
    <citation type="submission" date="2019-02" db="EMBL/GenBank/DDBJ databases">
        <title>Deep-cultivation of Planctomycetes and their phenomic and genomic characterization uncovers novel biology.</title>
        <authorList>
            <person name="Wiegand S."/>
            <person name="Jogler M."/>
            <person name="Boedeker C."/>
            <person name="Pinto D."/>
            <person name="Vollmers J."/>
            <person name="Rivas-Marin E."/>
            <person name="Kohn T."/>
            <person name="Peeters S.H."/>
            <person name="Heuer A."/>
            <person name="Rast P."/>
            <person name="Oberbeckmann S."/>
            <person name="Bunk B."/>
            <person name="Jeske O."/>
            <person name="Meyerdierks A."/>
            <person name="Storesund J.E."/>
            <person name="Kallscheuer N."/>
            <person name="Luecker S."/>
            <person name="Lage O.M."/>
            <person name="Pohl T."/>
            <person name="Merkel B.J."/>
            <person name="Hornburger P."/>
            <person name="Mueller R.-W."/>
            <person name="Bruemmer F."/>
            <person name="Labrenz M."/>
            <person name="Spormann A.M."/>
            <person name="Op den Camp H."/>
            <person name="Overmann J."/>
            <person name="Amann R."/>
            <person name="Jetten M.S.M."/>
            <person name="Mascher T."/>
            <person name="Medema M.H."/>
            <person name="Devos D.P."/>
            <person name="Kaster A.-K."/>
            <person name="Ovreas L."/>
            <person name="Rohde M."/>
            <person name="Galperin M.Y."/>
            <person name="Jogler C."/>
        </authorList>
    </citation>
    <scope>NUCLEOTIDE SEQUENCE [LARGE SCALE GENOMIC DNA]</scope>
    <source>
        <strain evidence="2 3">FF011L</strain>
    </source>
</reference>
<feature type="transmembrane region" description="Helical" evidence="1">
    <location>
        <begin position="42"/>
        <end position="64"/>
    </location>
</feature>
<gene>
    <name evidence="2" type="ORF">FF011L_49620</name>
</gene>
<feature type="transmembrane region" description="Helical" evidence="1">
    <location>
        <begin position="84"/>
        <end position="112"/>
    </location>
</feature>
<evidence type="ECO:0000313" key="2">
    <source>
        <dbReference type="EMBL" id="QDS96154.1"/>
    </source>
</evidence>
<dbReference type="RefSeq" id="WP_246109586.1">
    <property type="nucleotide sequence ID" value="NZ_CP036262.1"/>
</dbReference>
<accession>A0A517MMQ6</accession>
<feature type="transmembrane region" description="Helical" evidence="1">
    <location>
        <begin position="132"/>
        <end position="151"/>
    </location>
</feature>
<dbReference type="PANTHER" id="PTHR37692">
    <property type="entry name" value="HYPOTHETICAL MEMBRANE SPANNING PROTEIN"/>
    <property type="match status" value="1"/>
</dbReference>